<reference evidence="2 3" key="1">
    <citation type="submission" date="2014-08" db="EMBL/GenBank/DDBJ databases">
        <title>Comparative genomics of the Paenibacillus odorifer group.</title>
        <authorList>
            <person name="den Bakker H.C."/>
            <person name="Tsai Y.-C."/>
            <person name="Martin N."/>
            <person name="Korlach J."/>
            <person name="Wiedmann M."/>
        </authorList>
    </citation>
    <scope>NUCLEOTIDE SEQUENCE [LARGE SCALE GENOMIC DNA]</scope>
    <source>
        <strain evidence="2 3">DSM 15220</strain>
    </source>
</reference>
<accession>A0A089MAF5</accession>
<dbReference type="AlphaFoldDB" id="A0A089MAF5"/>
<evidence type="ECO:0000313" key="3">
    <source>
        <dbReference type="Proteomes" id="UP000029500"/>
    </source>
</evidence>
<dbReference type="Gene3D" id="3.40.50.150">
    <property type="entry name" value="Vaccinia Virus protein VP39"/>
    <property type="match status" value="1"/>
</dbReference>
<name>A0A089MAF5_9BACL</name>
<dbReference type="Proteomes" id="UP000029500">
    <property type="component" value="Chromosome"/>
</dbReference>
<dbReference type="EMBL" id="CP009287">
    <property type="protein sequence ID" value="AIQ70796.1"/>
    <property type="molecule type" value="Genomic_DNA"/>
</dbReference>
<evidence type="ECO:0000259" key="1">
    <source>
        <dbReference type="Pfam" id="PF13649"/>
    </source>
</evidence>
<dbReference type="InterPro" id="IPR029063">
    <property type="entry name" value="SAM-dependent_MTases_sf"/>
</dbReference>
<sequence>MYREIKVKDFLPVLLEQLKFAETILDVGSGTGTLLERYEASVVIGLDIHRPYLLHRKYTAPHIIPVHADAGHIDKLFLPGTFSAVTLIDSLEHFTMSEGKELLRKAEVIAAGRVVVFTPRGFFPQEGTDHYHLHGEYYQKHRSGWEPEDFLGLGYAVTVLKGYHHAENPSFREAFGPNHAPLDALLACKTLY</sequence>
<evidence type="ECO:0000313" key="2">
    <source>
        <dbReference type="EMBL" id="AIQ70796.1"/>
    </source>
</evidence>
<dbReference type="eggNOG" id="COG2227">
    <property type="taxonomic scope" value="Bacteria"/>
</dbReference>
<protein>
    <recommendedName>
        <fullName evidence="1">Methyltransferase domain-containing protein</fullName>
    </recommendedName>
</protein>
<feature type="domain" description="Methyltransferase" evidence="1">
    <location>
        <begin position="24"/>
        <end position="106"/>
    </location>
</feature>
<proteinExistence type="predicted"/>
<dbReference type="CDD" id="cd02440">
    <property type="entry name" value="AdoMet_MTases"/>
    <property type="match status" value="1"/>
</dbReference>
<dbReference type="SUPFAM" id="SSF53335">
    <property type="entry name" value="S-adenosyl-L-methionine-dependent methyltransferases"/>
    <property type="match status" value="1"/>
</dbReference>
<dbReference type="HOGENOM" id="CLU_092055_0_0_9"/>
<dbReference type="STRING" id="189425.PGRAT_26600"/>
<dbReference type="InterPro" id="IPR041698">
    <property type="entry name" value="Methyltransf_25"/>
</dbReference>
<dbReference type="KEGG" id="pgm:PGRAT_26600"/>
<dbReference type="OrthoDB" id="8441856at2"/>
<dbReference type="RefSeq" id="WP_025707790.1">
    <property type="nucleotide sequence ID" value="NZ_CP009287.1"/>
</dbReference>
<organism evidence="2 3">
    <name type="scientific">Paenibacillus graminis</name>
    <dbReference type="NCBI Taxonomy" id="189425"/>
    <lineage>
        <taxon>Bacteria</taxon>
        <taxon>Bacillati</taxon>
        <taxon>Bacillota</taxon>
        <taxon>Bacilli</taxon>
        <taxon>Bacillales</taxon>
        <taxon>Paenibacillaceae</taxon>
        <taxon>Paenibacillus</taxon>
    </lineage>
</organism>
<gene>
    <name evidence="2" type="ORF">PGRAT_26600</name>
</gene>
<keyword evidence="3" id="KW-1185">Reference proteome</keyword>
<dbReference type="Pfam" id="PF13649">
    <property type="entry name" value="Methyltransf_25"/>
    <property type="match status" value="1"/>
</dbReference>